<dbReference type="KEGG" id="cpis:HS961_09995"/>
<dbReference type="GO" id="GO:0005886">
    <property type="term" value="C:plasma membrane"/>
    <property type="evidence" value="ECO:0007669"/>
    <property type="project" value="TreeGrafter"/>
</dbReference>
<dbReference type="PANTHER" id="PTHR35813">
    <property type="entry name" value="INNER MEMBRANE PROTEIN YBAN"/>
    <property type="match status" value="1"/>
</dbReference>
<evidence type="ECO:0000256" key="1">
    <source>
        <dbReference type="SAM" id="Phobius"/>
    </source>
</evidence>
<evidence type="ECO:0000313" key="2">
    <source>
        <dbReference type="EMBL" id="QMV73137.1"/>
    </source>
</evidence>
<dbReference type="InterPro" id="IPR007401">
    <property type="entry name" value="DUF454"/>
</dbReference>
<dbReference type="EMBL" id="CP058554">
    <property type="protein sequence ID" value="QMV73137.1"/>
    <property type="molecule type" value="Genomic_DNA"/>
</dbReference>
<protein>
    <submittedName>
        <fullName evidence="2">YbaN family protein</fullName>
    </submittedName>
</protein>
<proteinExistence type="predicted"/>
<organism evidence="2 3">
    <name type="scientific">Comamonas piscis</name>
    <dbReference type="NCBI Taxonomy" id="1562974"/>
    <lineage>
        <taxon>Bacteria</taxon>
        <taxon>Pseudomonadati</taxon>
        <taxon>Pseudomonadota</taxon>
        <taxon>Betaproteobacteria</taxon>
        <taxon>Burkholderiales</taxon>
        <taxon>Comamonadaceae</taxon>
        <taxon>Comamonas</taxon>
    </lineage>
</organism>
<keyword evidence="1" id="KW-0812">Transmembrane</keyword>
<dbReference type="AlphaFoldDB" id="A0A7G5EGL2"/>
<accession>A0A7G5EGL2</accession>
<reference evidence="2 3" key="1">
    <citation type="journal article" date="2020" name="G3 (Bethesda)">
        <title>CeMbio - The Caenorhabditis elegans Microbiome Resource.</title>
        <authorList>
            <person name="Dirksen P."/>
            <person name="Assie A."/>
            <person name="Zimmermann J."/>
            <person name="Zhang F."/>
            <person name="Tietje A.M."/>
            <person name="Marsh S.A."/>
            <person name="Felix M.A."/>
            <person name="Shapira M."/>
            <person name="Kaleta C."/>
            <person name="Schulenburg H."/>
            <person name="Samuel B."/>
        </authorList>
    </citation>
    <scope>NUCLEOTIDE SEQUENCE [LARGE SCALE GENOMIC DNA]</scope>
    <source>
        <strain evidence="2 3">BIGb0172</strain>
    </source>
</reference>
<keyword evidence="1" id="KW-1133">Transmembrane helix</keyword>
<keyword evidence="3" id="KW-1185">Reference proteome</keyword>
<dbReference type="Proteomes" id="UP000515240">
    <property type="component" value="Chromosome"/>
</dbReference>
<dbReference type="Pfam" id="PF04304">
    <property type="entry name" value="DUF454"/>
    <property type="match status" value="1"/>
</dbReference>
<dbReference type="RefSeq" id="WP_182327561.1">
    <property type="nucleotide sequence ID" value="NZ_CP058554.1"/>
</dbReference>
<feature type="transmembrane region" description="Helical" evidence="1">
    <location>
        <begin position="97"/>
        <end position="115"/>
    </location>
</feature>
<keyword evidence="1" id="KW-0472">Membrane</keyword>
<feature type="transmembrane region" description="Helical" evidence="1">
    <location>
        <begin position="29"/>
        <end position="48"/>
    </location>
</feature>
<gene>
    <name evidence="2" type="ORF">HS961_09995</name>
</gene>
<dbReference type="PANTHER" id="PTHR35813:SF1">
    <property type="entry name" value="INNER MEMBRANE PROTEIN YBAN"/>
    <property type="match status" value="1"/>
</dbReference>
<evidence type="ECO:0000313" key="3">
    <source>
        <dbReference type="Proteomes" id="UP000515240"/>
    </source>
</evidence>
<name>A0A7G5EGL2_9BURK</name>
<sequence length="147" mass="15923">MNEPGASSTALQDLQTPAYCPIRSPVLRWLLLLAAVACLAMGIIGIFVPGLPTTVFILMAGACAARSSPRLHAWLWRHRLFGGMLRNWAAGGFVSRKAKWSASITMAVCAVIMLLVPAPVWAKVLSISCMACVLAWLWCRPEPQAPH</sequence>